<dbReference type="EMBL" id="LSZW01000064">
    <property type="protein sequence ID" value="KXK64443.1"/>
    <property type="molecule type" value="Genomic_DNA"/>
</dbReference>
<sequence>MNTAENKQPWTNIVVYRPDEYLPREELEKLREDLKRTWHTLGWLHLRLANDLDIKTASPLPRPEIARRLGEVKKQIEKMMDVYLGEDF</sequence>
<gene>
    <name evidence="1" type="ORF">HMPREF3293_02522</name>
</gene>
<dbReference type="Proteomes" id="UP000070366">
    <property type="component" value="Unassembled WGS sequence"/>
</dbReference>
<dbReference type="KEGG" id="cmiu:B1H56_00810"/>
<dbReference type="STRING" id="626937.HMPREF3293_02522"/>
<protein>
    <submittedName>
        <fullName evidence="1">Uncharacterized protein</fullName>
    </submittedName>
</protein>
<dbReference type="OrthoDB" id="2087164at2"/>
<reference evidence="2" key="1">
    <citation type="submission" date="2016-02" db="EMBL/GenBank/DDBJ databases">
        <authorList>
            <person name="Mitreva M."/>
            <person name="Pepin K.H."/>
            <person name="Mihindukulasuriya K.A."/>
            <person name="Fulton R."/>
            <person name="Fronick C."/>
            <person name="O'Laughlin M."/>
            <person name="Miner T."/>
            <person name="Herter B."/>
            <person name="Rosa B.A."/>
            <person name="Cordes M."/>
            <person name="Tomlinson C."/>
            <person name="Wollam A."/>
            <person name="Palsikar V.B."/>
            <person name="Mardis E.R."/>
            <person name="Wilson R.K."/>
        </authorList>
    </citation>
    <scope>NUCLEOTIDE SEQUENCE [LARGE SCALE GENOMIC DNA]</scope>
    <source>
        <strain evidence="2">DSM 22607</strain>
    </source>
</reference>
<dbReference type="AlphaFoldDB" id="A0A136Q184"/>
<keyword evidence="2" id="KW-1185">Reference proteome</keyword>
<evidence type="ECO:0000313" key="2">
    <source>
        <dbReference type="Proteomes" id="UP000070366"/>
    </source>
</evidence>
<accession>A0A136Q184</accession>
<evidence type="ECO:0000313" key="1">
    <source>
        <dbReference type="EMBL" id="KXK64443.1"/>
    </source>
</evidence>
<name>A0A136Q184_9FIRM</name>
<dbReference type="RefSeq" id="WP_066522093.1">
    <property type="nucleotide sequence ID" value="NZ_CABMOF010000007.1"/>
</dbReference>
<comment type="caution">
    <text evidence="1">The sequence shown here is derived from an EMBL/GenBank/DDBJ whole genome shotgun (WGS) entry which is preliminary data.</text>
</comment>
<proteinExistence type="predicted"/>
<organism evidence="1 2">
    <name type="scientific">Christensenella minuta</name>
    <dbReference type="NCBI Taxonomy" id="626937"/>
    <lineage>
        <taxon>Bacteria</taxon>
        <taxon>Bacillati</taxon>
        <taxon>Bacillota</taxon>
        <taxon>Clostridia</taxon>
        <taxon>Christensenellales</taxon>
        <taxon>Christensenellaceae</taxon>
        <taxon>Christensenella</taxon>
    </lineage>
</organism>